<dbReference type="SUPFAM" id="SSF51621">
    <property type="entry name" value="Phosphoenolpyruvate/pyruvate domain"/>
    <property type="match status" value="1"/>
</dbReference>
<evidence type="ECO:0000256" key="7">
    <source>
        <dbReference type="ARBA" id="ARBA00022840"/>
    </source>
</evidence>
<evidence type="ECO:0000259" key="10">
    <source>
        <dbReference type="Pfam" id="PF02896"/>
    </source>
</evidence>
<evidence type="ECO:0000256" key="5">
    <source>
        <dbReference type="ARBA" id="ARBA00022741"/>
    </source>
</evidence>
<keyword evidence="3" id="KW-0808">Transferase</keyword>
<keyword evidence="8" id="KW-0460">Magnesium</keyword>
<dbReference type="GO" id="GO:0046872">
    <property type="term" value="F:metal ion binding"/>
    <property type="evidence" value="ECO:0007669"/>
    <property type="project" value="UniProtKB-KW"/>
</dbReference>
<evidence type="ECO:0000256" key="2">
    <source>
        <dbReference type="ARBA" id="ARBA00007837"/>
    </source>
</evidence>
<dbReference type="Proteomes" id="UP000053411">
    <property type="component" value="Unassembled WGS sequence"/>
</dbReference>
<sequence>MDIEWAKDGGLGKLFVVQARPETVQARREAGVFKIYSIGKKGRLLTRGLSVGEANVTGRLCLIETARDIDKLLTAQSCRELGVPAVVGTGNATYVLHTGQDVTVSCAEGDEGFVYEGIADITTKELDITGLSPTRTKVILNLASPASAYRWWRLPADIIGLARMEFVVSSHIQVHLMALVRFDHLKNEKAKREIARLTVGYADKLEYFVDKLARGLACLCAAVYPKLAIIRLSDFKTNKYASLIGGEEFELKEENQMLRFRGASRYYSPRYKEGFALECKTIKRLREEMGFTNVIVMVLFCRTVGEAAKVLEVIAENGLKRGENGL</sequence>
<dbReference type="Pfam" id="PF02896">
    <property type="entry name" value="PEP-utilizers_C"/>
    <property type="match status" value="1"/>
</dbReference>
<evidence type="ECO:0000313" key="12">
    <source>
        <dbReference type="Proteomes" id="UP000053411"/>
    </source>
</evidence>
<reference evidence="11 12" key="1">
    <citation type="submission" date="2015-01" db="EMBL/GenBank/DDBJ databases">
        <title>The Genome Sequence of Fonsecaea multimorphosa CBS 102226.</title>
        <authorList>
            <consortium name="The Broad Institute Genomics Platform"/>
            <person name="Cuomo C."/>
            <person name="de Hoog S."/>
            <person name="Gorbushina A."/>
            <person name="Stielow B."/>
            <person name="Teixiera M."/>
            <person name="Abouelleil A."/>
            <person name="Chapman S.B."/>
            <person name="Priest M."/>
            <person name="Young S.K."/>
            <person name="Wortman J."/>
            <person name="Nusbaum C."/>
            <person name="Birren B."/>
        </authorList>
    </citation>
    <scope>NUCLEOTIDE SEQUENCE [LARGE SCALE GENOMIC DNA]</scope>
    <source>
        <strain evidence="11 12">CBS 102226</strain>
    </source>
</reference>
<protein>
    <submittedName>
        <fullName evidence="11">Uncharacterized protein</fullName>
    </submittedName>
</protein>
<name>A0A0D2KH39_9EURO</name>
<dbReference type="RefSeq" id="XP_016636912.1">
    <property type="nucleotide sequence ID" value="XM_016771773.1"/>
</dbReference>
<dbReference type="STRING" id="1442371.A0A0D2KH39"/>
<feature type="domain" description="PEP-utilising enzyme mobile" evidence="9">
    <location>
        <begin position="77"/>
        <end position="109"/>
    </location>
</feature>
<evidence type="ECO:0000256" key="6">
    <source>
        <dbReference type="ARBA" id="ARBA00022777"/>
    </source>
</evidence>
<dbReference type="InterPro" id="IPR008279">
    <property type="entry name" value="PEP-util_enz_mobile_dom"/>
</dbReference>
<organism evidence="11 12">
    <name type="scientific">Fonsecaea multimorphosa CBS 102226</name>
    <dbReference type="NCBI Taxonomy" id="1442371"/>
    <lineage>
        <taxon>Eukaryota</taxon>
        <taxon>Fungi</taxon>
        <taxon>Dikarya</taxon>
        <taxon>Ascomycota</taxon>
        <taxon>Pezizomycotina</taxon>
        <taxon>Eurotiomycetes</taxon>
        <taxon>Chaetothyriomycetidae</taxon>
        <taxon>Chaetothyriales</taxon>
        <taxon>Herpotrichiellaceae</taxon>
        <taxon>Fonsecaea</taxon>
    </lineage>
</organism>
<dbReference type="PANTHER" id="PTHR43030:SF1">
    <property type="entry name" value="PHOSPHOENOLPYRUVATE SYNTHASE"/>
    <property type="match status" value="1"/>
</dbReference>
<proteinExistence type="inferred from homology"/>
<dbReference type="Gene3D" id="3.30.470.20">
    <property type="entry name" value="ATP-grasp fold, B domain"/>
    <property type="match status" value="1"/>
</dbReference>
<dbReference type="GO" id="GO:0005524">
    <property type="term" value="F:ATP binding"/>
    <property type="evidence" value="ECO:0007669"/>
    <property type="project" value="UniProtKB-KW"/>
</dbReference>
<keyword evidence="4" id="KW-0479">Metal-binding</keyword>
<gene>
    <name evidence="11" type="ORF">Z520_01255</name>
</gene>
<accession>A0A0D2KH39</accession>
<comment type="cofactor">
    <cofactor evidence="1">
        <name>Mg(2+)</name>
        <dbReference type="ChEBI" id="CHEBI:18420"/>
    </cofactor>
</comment>
<dbReference type="InterPro" id="IPR036637">
    <property type="entry name" value="Phosphohistidine_dom_sf"/>
</dbReference>
<evidence type="ECO:0000259" key="9">
    <source>
        <dbReference type="Pfam" id="PF00391"/>
    </source>
</evidence>
<dbReference type="GeneID" id="27707001"/>
<dbReference type="GO" id="GO:0008986">
    <property type="term" value="F:pyruvate, water dikinase activity"/>
    <property type="evidence" value="ECO:0007669"/>
    <property type="project" value="InterPro"/>
</dbReference>
<dbReference type="PANTHER" id="PTHR43030">
    <property type="entry name" value="PHOSPHOENOLPYRUVATE SYNTHASE"/>
    <property type="match status" value="1"/>
</dbReference>
<keyword evidence="12" id="KW-1185">Reference proteome</keyword>
<comment type="similarity">
    <text evidence="2">Belongs to the PEP-utilizing enzyme family.</text>
</comment>
<dbReference type="InterPro" id="IPR006319">
    <property type="entry name" value="PEP_synth"/>
</dbReference>
<keyword evidence="6" id="KW-0418">Kinase</keyword>
<evidence type="ECO:0000256" key="4">
    <source>
        <dbReference type="ARBA" id="ARBA00022723"/>
    </source>
</evidence>
<evidence type="ECO:0000313" key="11">
    <source>
        <dbReference type="EMBL" id="KIY02790.1"/>
    </source>
</evidence>
<dbReference type="Gene3D" id="3.20.20.60">
    <property type="entry name" value="Phosphoenolpyruvate-binding domains"/>
    <property type="match status" value="1"/>
</dbReference>
<dbReference type="Gene3D" id="3.50.30.10">
    <property type="entry name" value="Phosphohistidine domain"/>
    <property type="match status" value="1"/>
</dbReference>
<feature type="domain" description="PEP-utilising enzyme C-terminal" evidence="10">
    <location>
        <begin position="133"/>
        <end position="317"/>
    </location>
</feature>
<dbReference type="InterPro" id="IPR040442">
    <property type="entry name" value="Pyrv_kinase-like_dom_sf"/>
</dbReference>
<keyword evidence="5" id="KW-0547">Nucleotide-binding</keyword>
<dbReference type="OrthoDB" id="6123450at2759"/>
<dbReference type="InterPro" id="IPR000121">
    <property type="entry name" value="PEP_util_C"/>
</dbReference>
<dbReference type="EMBL" id="KN848063">
    <property type="protein sequence ID" value="KIY02790.1"/>
    <property type="molecule type" value="Genomic_DNA"/>
</dbReference>
<keyword evidence="7" id="KW-0067">ATP-binding</keyword>
<dbReference type="InterPro" id="IPR015813">
    <property type="entry name" value="Pyrv/PenolPyrv_kinase-like_dom"/>
</dbReference>
<dbReference type="Pfam" id="PF00391">
    <property type="entry name" value="PEP-utilizers"/>
    <property type="match status" value="1"/>
</dbReference>
<dbReference type="AlphaFoldDB" id="A0A0D2KH39"/>
<evidence type="ECO:0000256" key="3">
    <source>
        <dbReference type="ARBA" id="ARBA00022679"/>
    </source>
</evidence>
<dbReference type="SUPFAM" id="SSF52009">
    <property type="entry name" value="Phosphohistidine domain"/>
    <property type="match status" value="1"/>
</dbReference>
<dbReference type="VEuPathDB" id="FungiDB:Z520_01255"/>
<evidence type="ECO:0000256" key="1">
    <source>
        <dbReference type="ARBA" id="ARBA00001946"/>
    </source>
</evidence>
<evidence type="ECO:0000256" key="8">
    <source>
        <dbReference type="ARBA" id="ARBA00022842"/>
    </source>
</evidence>